<feature type="domain" description="HAMP" evidence="16">
    <location>
        <begin position="300"/>
        <end position="353"/>
    </location>
</feature>
<dbReference type="CDD" id="cd00130">
    <property type="entry name" value="PAS"/>
    <property type="match status" value="1"/>
</dbReference>
<dbReference type="EMBL" id="QPJK01000001">
    <property type="protein sequence ID" value="RCW75470.1"/>
    <property type="molecule type" value="Genomic_DNA"/>
</dbReference>
<dbReference type="RefSeq" id="WP_114464878.1">
    <property type="nucleotide sequence ID" value="NZ_QPJK01000001.1"/>
</dbReference>
<dbReference type="InterPro" id="IPR036890">
    <property type="entry name" value="HATPase_C_sf"/>
</dbReference>
<dbReference type="SMART" id="SM00387">
    <property type="entry name" value="HATPase_c"/>
    <property type="match status" value="1"/>
</dbReference>
<dbReference type="GO" id="GO:0016020">
    <property type="term" value="C:membrane"/>
    <property type="evidence" value="ECO:0007669"/>
    <property type="project" value="UniProtKB-SubCell"/>
</dbReference>
<dbReference type="PANTHER" id="PTHR42878">
    <property type="entry name" value="TWO-COMPONENT HISTIDINE KINASE"/>
    <property type="match status" value="1"/>
</dbReference>
<evidence type="ECO:0000256" key="13">
    <source>
        <dbReference type="SAM" id="MobiDB-lite"/>
    </source>
</evidence>
<evidence type="ECO:0000256" key="4">
    <source>
        <dbReference type="ARBA" id="ARBA00022553"/>
    </source>
</evidence>
<dbReference type="InterPro" id="IPR000014">
    <property type="entry name" value="PAS"/>
</dbReference>
<dbReference type="PROSITE" id="PS50109">
    <property type="entry name" value="HIS_KIN"/>
    <property type="match status" value="1"/>
</dbReference>
<dbReference type="InterPro" id="IPR003594">
    <property type="entry name" value="HATPase_dom"/>
</dbReference>
<dbReference type="GO" id="GO:0007234">
    <property type="term" value="P:osmosensory signaling via phosphorelay pathway"/>
    <property type="evidence" value="ECO:0007669"/>
    <property type="project" value="TreeGrafter"/>
</dbReference>
<evidence type="ECO:0000256" key="2">
    <source>
        <dbReference type="ARBA" id="ARBA00004141"/>
    </source>
</evidence>
<keyword evidence="9" id="KW-0067">ATP-binding</keyword>
<dbReference type="Gene3D" id="6.10.340.10">
    <property type="match status" value="1"/>
</dbReference>
<keyword evidence="11" id="KW-0902">Two-component regulatory system</keyword>
<dbReference type="InterPro" id="IPR004358">
    <property type="entry name" value="Sig_transdc_His_kin-like_C"/>
</dbReference>
<evidence type="ECO:0000313" key="17">
    <source>
        <dbReference type="EMBL" id="RCW75470.1"/>
    </source>
</evidence>
<dbReference type="GO" id="GO:0030295">
    <property type="term" value="F:protein kinase activator activity"/>
    <property type="evidence" value="ECO:0007669"/>
    <property type="project" value="TreeGrafter"/>
</dbReference>
<keyword evidence="8" id="KW-0418">Kinase</keyword>
<name>A0A368Y5A6_9BURK</name>
<comment type="caution">
    <text evidence="17">The sequence shown here is derived from an EMBL/GenBank/DDBJ whole genome shotgun (WGS) entry which is preliminary data.</text>
</comment>
<dbReference type="GO" id="GO:0005524">
    <property type="term" value="F:ATP binding"/>
    <property type="evidence" value="ECO:0007669"/>
    <property type="project" value="UniProtKB-KW"/>
</dbReference>
<keyword evidence="5" id="KW-0808">Transferase</keyword>
<dbReference type="NCBIfam" id="TIGR00229">
    <property type="entry name" value="sensory_box"/>
    <property type="match status" value="1"/>
</dbReference>
<feature type="domain" description="Histidine kinase" evidence="15">
    <location>
        <begin position="526"/>
        <end position="764"/>
    </location>
</feature>
<comment type="subcellular location">
    <subcellularLocation>
        <location evidence="2">Membrane</location>
        <topology evidence="2">Multi-pass membrane protein</topology>
    </subcellularLocation>
</comment>
<dbReference type="InterPro" id="IPR003661">
    <property type="entry name" value="HisK_dim/P_dom"/>
</dbReference>
<feature type="transmembrane region" description="Helical" evidence="14">
    <location>
        <begin position="12"/>
        <end position="34"/>
    </location>
</feature>
<evidence type="ECO:0000256" key="7">
    <source>
        <dbReference type="ARBA" id="ARBA00022741"/>
    </source>
</evidence>
<evidence type="ECO:0000256" key="1">
    <source>
        <dbReference type="ARBA" id="ARBA00000085"/>
    </source>
</evidence>
<keyword evidence="10 14" id="KW-1133">Transmembrane helix</keyword>
<dbReference type="EC" id="2.7.13.3" evidence="3"/>
<evidence type="ECO:0000256" key="10">
    <source>
        <dbReference type="ARBA" id="ARBA00022989"/>
    </source>
</evidence>
<accession>A0A368Y5A6</accession>
<reference evidence="17 18" key="1">
    <citation type="submission" date="2018-07" db="EMBL/GenBank/DDBJ databases">
        <title>Genomic Encyclopedia of Type Strains, Phase IV (KMG-IV): sequencing the most valuable type-strain genomes for metagenomic binning, comparative biology and taxonomic classification.</title>
        <authorList>
            <person name="Goeker M."/>
        </authorList>
    </citation>
    <scope>NUCLEOTIDE SEQUENCE [LARGE SCALE GENOMIC DNA]</scope>
    <source>
        <strain evidence="17 18">DSM 21634</strain>
    </source>
</reference>
<dbReference type="PRINTS" id="PR00344">
    <property type="entry name" value="BCTRLSENSOR"/>
</dbReference>
<dbReference type="InterPro" id="IPR035965">
    <property type="entry name" value="PAS-like_dom_sf"/>
</dbReference>
<dbReference type="Gene3D" id="3.30.450.20">
    <property type="entry name" value="PAS domain"/>
    <property type="match status" value="1"/>
</dbReference>
<gene>
    <name evidence="17" type="ORF">DES41_10162</name>
</gene>
<keyword evidence="12 14" id="KW-0472">Membrane</keyword>
<dbReference type="InterPro" id="IPR036097">
    <property type="entry name" value="HisK_dim/P_sf"/>
</dbReference>
<dbReference type="PANTHER" id="PTHR42878:SF7">
    <property type="entry name" value="SENSOR HISTIDINE KINASE GLRK"/>
    <property type="match status" value="1"/>
</dbReference>
<evidence type="ECO:0000256" key="11">
    <source>
        <dbReference type="ARBA" id="ARBA00023012"/>
    </source>
</evidence>
<evidence type="ECO:0000256" key="9">
    <source>
        <dbReference type="ARBA" id="ARBA00022840"/>
    </source>
</evidence>
<evidence type="ECO:0000256" key="12">
    <source>
        <dbReference type="ARBA" id="ARBA00023136"/>
    </source>
</evidence>
<dbReference type="InterPro" id="IPR003660">
    <property type="entry name" value="HAMP_dom"/>
</dbReference>
<dbReference type="Gene3D" id="3.30.565.10">
    <property type="entry name" value="Histidine kinase-like ATPase, C-terminal domain"/>
    <property type="match status" value="1"/>
</dbReference>
<dbReference type="CDD" id="cd00082">
    <property type="entry name" value="HisKA"/>
    <property type="match status" value="1"/>
</dbReference>
<evidence type="ECO:0000256" key="6">
    <source>
        <dbReference type="ARBA" id="ARBA00022692"/>
    </source>
</evidence>
<evidence type="ECO:0000256" key="3">
    <source>
        <dbReference type="ARBA" id="ARBA00012438"/>
    </source>
</evidence>
<keyword evidence="6 14" id="KW-0812">Transmembrane</keyword>
<dbReference type="GO" id="GO:0000155">
    <property type="term" value="F:phosphorelay sensor kinase activity"/>
    <property type="evidence" value="ECO:0007669"/>
    <property type="project" value="InterPro"/>
</dbReference>
<dbReference type="Gene3D" id="1.10.287.130">
    <property type="match status" value="1"/>
</dbReference>
<evidence type="ECO:0000256" key="14">
    <source>
        <dbReference type="SAM" id="Phobius"/>
    </source>
</evidence>
<keyword evidence="4" id="KW-0597">Phosphoprotein</keyword>
<dbReference type="Pfam" id="PF02518">
    <property type="entry name" value="HATPase_c"/>
    <property type="match status" value="1"/>
</dbReference>
<dbReference type="SUPFAM" id="SSF55785">
    <property type="entry name" value="PYP-like sensor domain (PAS domain)"/>
    <property type="match status" value="1"/>
</dbReference>
<dbReference type="OrthoDB" id="9812260at2"/>
<evidence type="ECO:0000259" key="15">
    <source>
        <dbReference type="PROSITE" id="PS50109"/>
    </source>
</evidence>
<keyword evidence="18" id="KW-1185">Reference proteome</keyword>
<sequence length="781" mass="82502">MKPHAWRLADHLTALLLVAMLVSSALAGGALLLYRIPEIGRQGQALLQREVDGMAARLVLLPQTVEGQLAQVGMLLDQVPAGQADSLLDTSIDNAQVAVAMYRLGPDGRIQQLGLPRAQRDRRAALLGRDLSRSRLFASLPGGAGMAWDGGHLSPVSGAPTLAAAVRDRQGHAIVVELSAEALVRTVALVVGGDAAPMWVVGPGGDVVAHTVAGAPDRPDLQAWLQAAAAAPAAAAPVLRWDGRAWLAAVAAVPALGWRIVGRMPSGLDHPQVRQLLVYNGLAVAASLLAAIVMALLWARRMGRPLQQTVARARRAMAGELPLAPAQRSTVVEFNQLAQEIEAMAVVLHERELSWQSIFDAAPLAMGVSDTRDAMRLLAVNAAWCRDFGFAREEAVGRSPVELGMFAEPPTREAMDAVIAAGPVQTELRLLRRDRQELLIVMFGPHPVPGSDREVIWASMDIGPLRQAEHAVRELNQQLEARVAQRTEALAGTHAALTQTVEQLRLAQAELVHAEKMAALGALVAGIAHELQTPLGNSLLALGSLVEVLECFQQASQAGLRRADLQTFLAGVEEGAEIAERSLRRAADLVQNFKQVAVDQTSAQRRPFELHAVVRDMAASLRPGLAGTPYAIDVELPASGLLLDSYPGALGQTLGQLVHNAVLHGFAGRDHGRVHITGGRGEDGQVWLRVADDGWGIAAERLAGLFDPFAAGRAGPGTSTGPRGAGLGLYIAANAVATLLGGRLTVHSTQGQGACFELRLPDSAPGRRSAGGDTPAPWQPA</sequence>
<feature type="transmembrane region" description="Helical" evidence="14">
    <location>
        <begin position="276"/>
        <end position="299"/>
    </location>
</feature>
<dbReference type="SUPFAM" id="SSF47384">
    <property type="entry name" value="Homodimeric domain of signal transducing histidine kinase"/>
    <property type="match status" value="1"/>
</dbReference>
<dbReference type="GO" id="GO:0000156">
    <property type="term" value="F:phosphorelay response regulator activity"/>
    <property type="evidence" value="ECO:0007669"/>
    <property type="project" value="TreeGrafter"/>
</dbReference>
<dbReference type="PROSITE" id="PS50885">
    <property type="entry name" value="HAMP"/>
    <property type="match status" value="1"/>
</dbReference>
<evidence type="ECO:0000256" key="8">
    <source>
        <dbReference type="ARBA" id="ARBA00022777"/>
    </source>
</evidence>
<dbReference type="InterPro" id="IPR005467">
    <property type="entry name" value="His_kinase_dom"/>
</dbReference>
<evidence type="ECO:0000256" key="5">
    <source>
        <dbReference type="ARBA" id="ARBA00022679"/>
    </source>
</evidence>
<feature type="region of interest" description="Disordered" evidence="13">
    <location>
        <begin position="760"/>
        <end position="781"/>
    </location>
</feature>
<comment type="catalytic activity">
    <reaction evidence="1">
        <text>ATP + protein L-histidine = ADP + protein N-phospho-L-histidine.</text>
        <dbReference type="EC" id="2.7.13.3"/>
    </reaction>
</comment>
<dbReference type="Proteomes" id="UP000252884">
    <property type="component" value="Unassembled WGS sequence"/>
</dbReference>
<organism evidence="17 18">
    <name type="scientific">Pseudorhodoferax soli</name>
    <dbReference type="NCBI Taxonomy" id="545864"/>
    <lineage>
        <taxon>Bacteria</taxon>
        <taxon>Pseudomonadati</taxon>
        <taxon>Pseudomonadota</taxon>
        <taxon>Betaproteobacteria</taxon>
        <taxon>Burkholderiales</taxon>
        <taxon>Comamonadaceae</taxon>
    </lineage>
</organism>
<keyword evidence="7" id="KW-0547">Nucleotide-binding</keyword>
<dbReference type="SUPFAM" id="SSF55874">
    <property type="entry name" value="ATPase domain of HSP90 chaperone/DNA topoisomerase II/histidine kinase"/>
    <property type="match status" value="1"/>
</dbReference>
<proteinExistence type="predicted"/>
<evidence type="ECO:0000259" key="16">
    <source>
        <dbReference type="PROSITE" id="PS50885"/>
    </source>
</evidence>
<protein>
    <recommendedName>
        <fullName evidence="3">histidine kinase</fullName>
        <ecNumber evidence="3">2.7.13.3</ecNumber>
    </recommendedName>
</protein>
<dbReference type="InterPro" id="IPR050351">
    <property type="entry name" value="BphY/WalK/GraS-like"/>
</dbReference>
<dbReference type="AlphaFoldDB" id="A0A368Y5A6"/>
<evidence type="ECO:0000313" key="18">
    <source>
        <dbReference type="Proteomes" id="UP000252884"/>
    </source>
</evidence>